<name>A0A2G5NMR4_9STAP</name>
<comment type="similarity">
    <text evidence="2">Belongs to the nucleobase:cation symporter-2 (NCS2) (TC 2.A.40) family.</text>
</comment>
<evidence type="ECO:0000256" key="1">
    <source>
        <dbReference type="ARBA" id="ARBA00004141"/>
    </source>
</evidence>
<dbReference type="EMBL" id="MJBI02000001">
    <property type="protein sequence ID" value="RAI82966.1"/>
    <property type="molecule type" value="Genomic_DNA"/>
</dbReference>
<feature type="transmembrane region" description="Helical" evidence="7">
    <location>
        <begin position="385"/>
        <end position="401"/>
    </location>
</feature>
<keyword evidence="4 7" id="KW-0812">Transmembrane</keyword>
<evidence type="ECO:0000313" key="9">
    <source>
        <dbReference type="Proteomes" id="UP000229523"/>
    </source>
</evidence>
<feature type="transmembrane region" description="Helical" evidence="7">
    <location>
        <begin position="106"/>
        <end position="129"/>
    </location>
</feature>
<dbReference type="PROSITE" id="PS01116">
    <property type="entry name" value="XANTH_URACIL_PERMASE"/>
    <property type="match status" value="1"/>
</dbReference>
<reference evidence="8 9" key="1">
    <citation type="journal article" date="2018" name="Front. Microbiol.">
        <title>Description and Comparative Genomics of Macrococcus caseolyticus subsp. hominis subsp. nov., Macrococcus goetzii sp. nov., Macrococcus epidermidis sp. nov., and Macrococcus bohemicus sp. nov., Novel Macrococci From Human Clinical Material With Virulence Potential and Suspected Uptake of Foreign DNA by Natural Transformation.</title>
        <authorList>
            <person name="Maslanova I."/>
            <person name="Wertheimer Z."/>
            <person name="Sedlacek I."/>
            <person name="Svec P."/>
            <person name="Indrakova A."/>
            <person name="Kovarovic V."/>
            <person name="Schumann P."/>
            <person name="Sproer C."/>
            <person name="Kralova S."/>
            <person name="Sedo O."/>
            <person name="Kristofova L."/>
            <person name="Vrbovska V."/>
            <person name="Fuzik T."/>
            <person name="Petras P."/>
            <person name="Zdrahal Z."/>
            <person name="Ruzickova V."/>
            <person name="Doskar J."/>
            <person name="Pantucek R."/>
        </authorList>
    </citation>
    <scope>NUCLEOTIDE SEQUENCE [LARGE SCALE GENOMIC DNA]</scope>
    <source>
        <strain evidence="8 9">CCM 4927</strain>
    </source>
</reference>
<dbReference type="Proteomes" id="UP000229523">
    <property type="component" value="Unassembled WGS sequence"/>
</dbReference>
<accession>A0A2G5NMR4</accession>
<feature type="transmembrane region" description="Helical" evidence="7">
    <location>
        <begin position="351"/>
        <end position="373"/>
    </location>
</feature>
<proteinExistence type="inferred from homology"/>
<feature type="transmembrane region" description="Helical" evidence="7">
    <location>
        <begin position="195"/>
        <end position="215"/>
    </location>
</feature>
<dbReference type="AlphaFoldDB" id="A0A2G5NMR4"/>
<dbReference type="InterPro" id="IPR006043">
    <property type="entry name" value="NCS2"/>
</dbReference>
<feature type="transmembrane region" description="Helical" evidence="7">
    <location>
        <begin position="135"/>
        <end position="157"/>
    </location>
</feature>
<evidence type="ECO:0000256" key="4">
    <source>
        <dbReference type="ARBA" id="ARBA00022692"/>
    </source>
</evidence>
<dbReference type="Pfam" id="PF00860">
    <property type="entry name" value="Xan_ur_permease"/>
    <property type="match status" value="1"/>
</dbReference>
<dbReference type="RefSeq" id="WP_099580810.1">
    <property type="nucleotide sequence ID" value="NZ_MJBI02000001.1"/>
</dbReference>
<dbReference type="InterPro" id="IPR006042">
    <property type="entry name" value="Xan_ur_permease"/>
</dbReference>
<dbReference type="GO" id="GO:0042907">
    <property type="term" value="F:xanthine transmembrane transporter activity"/>
    <property type="evidence" value="ECO:0007669"/>
    <property type="project" value="TreeGrafter"/>
</dbReference>
<evidence type="ECO:0000256" key="5">
    <source>
        <dbReference type="ARBA" id="ARBA00022989"/>
    </source>
</evidence>
<feature type="transmembrane region" description="Helical" evidence="7">
    <location>
        <begin position="169"/>
        <end position="189"/>
    </location>
</feature>
<feature type="transmembrane region" description="Helical" evidence="7">
    <location>
        <begin position="37"/>
        <end position="70"/>
    </location>
</feature>
<evidence type="ECO:0000256" key="6">
    <source>
        <dbReference type="ARBA" id="ARBA00023136"/>
    </source>
</evidence>
<keyword evidence="3" id="KW-0813">Transport</keyword>
<feature type="transmembrane region" description="Helical" evidence="7">
    <location>
        <begin position="76"/>
        <end position="94"/>
    </location>
</feature>
<comment type="subcellular location">
    <subcellularLocation>
        <location evidence="1">Membrane</location>
        <topology evidence="1">Multi-pass membrane protein</topology>
    </subcellularLocation>
</comment>
<organism evidence="8 9">
    <name type="scientific">Macrococcoides goetzii</name>
    <dbReference type="NCBI Taxonomy" id="1891097"/>
    <lineage>
        <taxon>Bacteria</taxon>
        <taxon>Bacillati</taxon>
        <taxon>Bacillota</taxon>
        <taxon>Bacilli</taxon>
        <taxon>Bacillales</taxon>
        <taxon>Staphylococcaceae</taxon>
        <taxon>Macrococcoides</taxon>
    </lineage>
</organism>
<comment type="caution">
    <text evidence="8">The sequence shown here is derived from an EMBL/GenBank/DDBJ whole genome shotgun (WGS) entry which is preliminary data.</text>
</comment>
<keyword evidence="6 7" id="KW-0472">Membrane</keyword>
<dbReference type="PANTHER" id="PTHR42810">
    <property type="entry name" value="PURINE PERMEASE C1399.01C-RELATED"/>
    <property type="match status" value="1"/>
</dbReference>
<dbReference type="NCBIfam" id="TIGR00801">
    <property type="entry name" value="ncs2"/>
    <property type="match status" value="1"/>
</dbReference>
<feature type="transmembrane region" description="Helical" evidence="7">
    <location>
        <begin position="407"/>
        <end position="429"/>
    </location>
</feature>
<gene>
    <name evidence="8" type="ORF">BFS35_004565</name>
</gene>
<keyword evidence="5 7" id="KW-1133">Transmembrane helix</keyword>
<keyword evidence="9" id="KW-1185">Reference proteome</keyword>
<evidence type="ECO:0000313" key="8">
    <source>
        <dbReference type="EMBL" id="RAI82966.1"/>
    </source>
</evidence>
<sequence>MNSTNEEIYERTVEPVLDVHEKPKASQWFLLSSQHLFAMFGATVLVPYLTGLPVSAALIASGLGTLLYILITKGKIPAYLGSSFAFITPIIVGLKTHEMGEMLMALFMSGLMYVIIGLIIKMVGVNWLLKLLPPVVVGPVIMVIGLGLAPVAVNMAMYTDSGAMKGYNLTYLSIALITLLTVIIFSVAVRGFLSIIPVLIGIIVGYITSIFLGVVDFTGIEKAQWFEAPKVYLPYVNYEPQFDWVLIMIMLPIVFVTVSEHIGHQIVINKIVGRNFFKNPGLHRSLMGDGISTMVASLIGGPPSTTYGENIGVLAITRIYSIWVIGGAAVLALILGFVGKFTALVSSIPTPVMGGVSILLFGIIASSGLRMLVESKVDFGDKRNLVIASVILVLGIGKAHIDLTVNQIHLNIEGMALAALAGIILNAILPESKTHEDY</sequence>
<dbReference type="PANTHER" id="PTHR42810:SF2">
    <property type="entry name" value="PURINE PERMEASE C1399.01C-RELATED"/>
    <property type="match status" value="1"/>
</dbReference>
<feature type="transmembrane region" description="Helical" evidence="7">
    <location>
        <begin position="319"/>
        <end position="339"/>
    </location>
</feature>
<evidence type="ECO:0000256" key="7">
    <source>
        <dbReference type="SAM" id="Phobius"/>
    </source>
</evidence>
<evidence type="ECO:0000256" key="2">
    <source>
        <dbReference type="ARBA" id="ARBA00008821"/>
    </source>
</evidence>
<protein>
    <submittedName>
        <fullName evidence="8">Uracil permease</fullName>
    </submittedName>
</protein>
<dbReference type="GO" id="GO:0005886">
    <property type="term" value="C:plasma membrane"/>
    <property type="evidence" value="ECO:0007669"/>
    <property type="project" value="UniProtKB-ARBA"/>
</dbReference>
<evidence type="ECO:0000256" key="3">
    <source>
        <dbReference type="ARBA" id="ARBA00022448"/>
    </source>
</evidence>